<feature type="region of interest" description="Disordered" evidence="7">
    <location>
        <begin position="516"/>
        <end position="565"/>
    </location>
</feature>
<dbReference type="GO" id="GO:0008324">
    <property type="term" value="F:monoatomic cation transmembrane transporter activity"/>
    <property type="evidence" value="ECO:0007669"/>
    <property type="project" value="TreeGrafter"/>
</dbReference>
<feature type="transmembrane region" description="Helical" evidence="8">
    <location>
        <begin position="219"/>
        <end position="237"/>
    </location>
</feature>
<keyword evidence="3" id="KW-0813">Transport</keyword>
<feature type="compositionally biased region" description="Polar residues" evidence="7">
    <location>
        <begin position="444"/>
        <end position="458"/>
    </location>
</feature>
<gene>
    <name evidence="10" type="ORF">MCYG_07351</name>
</gene>
<dbReference type="InterPro" id="IPR044880">
    <property type="entry name" value="NCX_ion-bd_dom_sf"/>
</dbReference>
<evidence type="ECO:0000259" key="9">
    <source>
        <dbReference type="Pfam" id="PF01699"/>
    </source>
</evidence>
<comment type="similarity">
    <text evidence="2">Belongs to the Ca(2+):cation antiporter (CaCA) (TC 2.A.19) family.</text>
</comment>
<accession>C5FYD4</accession>
<evidence type="ECO:0000256" key="7">
    <source>
        <dbReference type="SAM" id="MobiDB-lite"/>
    </source>
</evidence>
<evidence type="ECO:0000256" key="8">
    <source>
        <dbReference type="SAM" id="Phobius"/>
    </source>
</evidence>
<dbReference type="AlphaFoldDB" id="C5FYD4"/>
<feature type="domain" description="Sodium/calcium exchanger membrane region" evidence="9">
    <location>
        <begin position="808"/>
        <end position="972"/>
    </location>
</feature>
<evidence type="ECO:0000256" key="5">
    <source>
        <dbReference type="ARBA" id="ARBA00022989"/>
    </source>
</evidence>
<evidence type="ECO:0000256" key="6">
    <source>
        <dbReference type="ARBA" id="ARBA00023136"/>
    </source>
</evidence>
<feature type="transmembrane region" description="Helical" evidence="8">
    <location>
        <begin position="803"/>
        <end position="823"/>
    </location>
</feature>
<dbReference type="OrthoDB" id="407410at2759"/>
<dbReference type="GO" id="GO:0016020">
    <property type="term" value="C:membrane"/>
    <property type="evidence" value="ECO:0007669"/>
    <property type="project" value="UniProtKB-SubCell"/>
</dbReference>
<organism evidence="10 11">
    <name type="scientific">Arthroderma otae (strain ATCC MYA-4605 / CBS 113480)</name>
    <name type="common">Microsporum canis</name>
    <dbReference type="NCBI Taxonomy" id="554155"/>
    <lineage>
        <taxon>Eukaryota</taxon>
        <taxon>Fungi</taxon>
        <taxon>Dikarya</taxon>
        <taxon>Ascomycota</taxon>
        <taxon>Pezizomycotina</taxon>
        <taxon>Eurotiomycetes</taxon>
        <taxon>Eurotiomycetidae</taxon>
        <taxon>Onygenales</taxon>
        <taxon>Arthrodermataceae</taxon>
        <taxon>Microsporum</taxon>
    </lineage>
</organism>
<feature type="compositionally biased region" description="Polar residues" evidence="7">
    <location>
        <begin position="475"/>
        <end position="498"/>
    </location>
</feature>
<proteinExistence type="inferred from homology"/>
<keyword evidence="6 8" id="KW-0472">Membrane</keyword>
<comment type="subcellular location">
    <subcellularLocation>
        <location evidence="1">Membrane</location>
        <topology evidence="1">Multi-pass membrane protein</topology>
    </subcellularLocation>
</comment>
<dbReference type="STRING" id="554155.C5FYD4"/>
<dbReference type="VEuPathDB" id="FungiDB:MCYG_07351"/>
<feature type="transmembrane region" description="Helical" evidence="8">
    <location>
        <begin position="770"/>
        <end position="791"/>
    </location>
</feature>
<feature type="transmembrane region" description="Helical" evidence="8">
    <location>
        <begin position="147"/>
        <end position="166"/>
    </location>
</feature>
<evidence type="ECO:0000256" key="2">
    <source>
        <dbReference type="ARBA" id="ARBA00008170"/>
    </source>
</evidence>
<dbReference type="GO" id="GO:0006874">
    <property type="term" value="P:intracellular calcium ion homeostasis"/>
    <property type="evidence" value="ECO:0007669"/>
    <property type="project" value="TreeGrafter"/>
</dbReference>
<dbReference type="Gene3D" id="1.20.1420.30">
    <property type="entry name" value="NCX, central ion-binding region"/>
    <property type="match status" value="2"/>
</dbReference>
<dbReference type="PANTHER" id="PTHR12266">
    <property type="entry name" value="NA+/CA2+ K+ INDEPENDENT EXCHANGER"/>
    <property type="match status" value="1"/>
</dbReference>
<feature type="transmembrane region" description="Helical" evidence="8">
    <location>
        <begin position="843"/>
        <end position="864"/>
    </location>
</feature>
<feature type="region of interest" description="Disordered" evidence="7">
    <location>
        <begin position="403"/>
        <end position="504"/>
    </location>
</feature>
<dbReference type="PANTHER" id="PTHR12266:SF0">
    <property type="entry name" value="MITOCHONDRIAL SODIUM_CALCIUM EXCHANGER PROTEIN"/>
    <property type="match status" value="1"/>
</dbReference>
<dbReference type="eggNOG" id="KOG2399">
    <property type="taxonomic scope" value="Eukaryota"/>
</dbReference>
<feature type="compositionally biased region" description="Polar residues" evidence="7">
    <location>
        <begin position="520"/>
        <end position="546"/>
    </location>
</feature>
<feature type="transmembrane region" description="Helical" evidence="8">
    <location>
        <begin position="926"/>
        <end position="944"/>
    </location>
</feature>
<protein>
    <submittedName>
        <fullName evidence="10">Sodium/calcium exchanger protein</fullName>
    </submittedName>
</protein>
<dbReference type="InterPro" id="IPR004837">
    <property type="entry name" value="NaCa_Exmemb"/>
</dbReference>
<evidence type="ECO:0000313" key="11">
    <source>
        <dbReference type="Proteomes" id="UP000002035"/>
    </source>
</evidence>
<evidence type="ECO:0000256" key="4">
    <source>
        <dbReference type="ARBA" id="ARBA00022692"/>
    </source>
</evidence>
<dbReference type="Proteomes" id="UP000002035">
    <property type="component" value="Unassembled WGS sequence"/>
</dbReference>
<dbReference type="GeneID" id="9228000"/>
<dbReference type="InterPro" id="IPR051359">
    <property type="entry name" value="CaCA_antiporter"/>
</dbReference>
<evidence type="ECO:0000313" key="10">
    <source>
        <dbReference type="EMBL" id="EEQ34532.1"/>
    </source>
</evidence>
<feature type="transmembrane region" description="Helical" evidence="8">
    <location>
        <begin position="25"/>
        <end position="43"/>
    </location>
</feature>
<feature type="transmembrane region" description="Helical" evidence="8">
    <location>
        <begin position="186"/>
        <end position="207"/>
    </location>
</feature>
<dbReference type="Pfam" id="PF01699">
    <property type="entry name" value="Na_Ca_ex"/>
    <property type="match status" value="2"/>
</dbReference>
<feature type="transmembrane region" description="Helical" evidence="8">
    <location>
        <begin position="871"/>
        <end position="896"/>
    </location>
</feature>
<feature type="transmembrane region" description="Helical" evidence="8">
    <location>
        <begin position="956"/>
        <end position="974"/>
    </location>
</feature>
<keyword evidence="4 8" id="KW-0812">Transmembrane</keyword>
<evidence type="ECO:0000256" key="3">
    <source>
        <dbReference type="ARBA" id="ARBA00022448"/>
    </source>
</evidence>
<feature type="domain" description="Sodium/calcium exchanger membrane region" evidence="9">
    <location>
        <begin position="124"/>
        <end position="262"/>
    </location>
</feature>
<feature type="compositionally biased region" description="Basic and acidic residues" evidence="7">
    <location>
        <begin position="342"/>
        <end position="355"/>
    </location>
</feature>
<feature type="transmembrane region" description="Helical" evidence="8">
    <location>
        <begin position="740"/>
        <end position="758"/>
    </location>
</feature>
<dbReference type="RefSeq" id="XP_002843568.1">
    <property type="nucleotide sequence ID" value="XM_002843522.1"/>
</dbReference>
<keyword evidence="11" id="KW-1185">Reference proteome</keyword>
<name>C5FYD4_ARTOC</name>
<dbReference type="HOGENOM" id="CLU_004979_2_0_1"/>
<reference evidence="11" key="1">
    <citation type="journal article" date="2012" name="MBio">
        <title>Comparative genome analysis of Trichophyton rubrum and related dermatophytes reveals candidate genes involved in infection.</title>
        <authorList>
            <person name="Martinez D.A."/>
            <person name="Oliver B.G."/>
            <person name="Graeser Y."/>
            <person name="Goldberg J.M."/>
            <person name="Li W."/>
            <person name="Martinez-Rossi N.M."/>
            <person name="Monod M."/>
            <person name="Shelest E."/>
            <person name="Barton R.C."/>
            <person name="Birch E."/>
            <person name="Brakhage A.A."/>
            <person name="Chen Z."/>
            <person name="Gurr S.J."/>
            <person name="Heiman D."/>
            <person name="Heitman J."/>
            <person name="Kosti I."/>
            <person name="Rossi A."/>
            <person name="Saif S."/>
            <person name="Samalova M."/>
            <person name="Saunders C.W."/>
            <person name="Shea T."/>
            <person name="Summerbell R.C."/>
            <person name="Xu J."/>
            <person name="Young S."/>
            <person name="Zeng Q."/>
            <person name="Birren B.W."/>
            <person name="Cuomo C.A."/>
            <person name="White T.C."/>
        </authorList>
    </citation>
    <scope>NUCLEOTIDE SEQUENCE [LARGE SCALE GENOMIC DNA]</scope>
    <source>
        <strain evidence="11">ATCC MYA-4605 / CBS 113480</strain>
    </source>
</reference>
<sequence>MSLPNTFSAGPEIARRSRKRYSARAFYLVILAVLVLALGSRLLPHVQRRLPIRISRRSFVSSTLDLTVQEHIKECRLVHLARDQCAFVRDNCQDENIGLISYLEIYYCSLGGAKPLGFAVLAAWLGMLFSTVGIAASDFLCVNLSTIANILGMSESLTGVTFLAFGNGSPDVFSTFAAMNSNSGSLAIGELIGAAGFITAVVAGSMALTRPFRVARRSFVRDIVFFTLATGFSMGFVADGKLQAWECAAMIGFYIFYVVVVVTWHWYMGRQRQKLERDLAARAHFHIPQNQELEINEVPEDDDPIAGGEHRPLLGATNDDFGTLERAGIPTLRVEDEDDEESRDRQQLAELHENMRVNRPPTSQRMITGGGIRPSLVGALEFRSVLSSLQKSRSLQSGKIHLRSYSDDPFAPTNPRTARPRASTTQRPQFYSYHDDERIGPAGSPTSAQPRILSQSLDNPPGAHQEHRPNLLCASPTSSGYPSRSQSPALSVGRSRSPNRLAPPRTIFQQPTYELGHSPSLLSSISPQTTPQAHGGDSSPNSSGSLTPFPPYTDETTYTPHGPSSLRFQRSTQSLNSEYTRAQSAGTDVEISGPKWWPRSILPFPDVFISALFPTLYNWGDKSIWDKFLGVAAAPSVFILTVTLPVVETESSEPEVPAVPHLPEQTPTVTIQHQPGGSGPDVTPSTTAPRYYDETVETSPESLVRPTINRLRQDSELPVHPPYMECNGKDESPVKQWNRWLLLFQLYTAPFFITLTFWNNLSQDHNPRTLLLPALLSLLMSSVFTIILLFTTKGSSEKPPKPLRPFIAFIGFAVAIAWVSTLATEVVALLKLFGVVLNISDSLLGLTIFAVGNSLGDLVANVTIARLGYPVMALSACFGGPMLNILIGIGVGGLYMTLQSEQNMYSTSSSNAWATLQPYPISVSKTLIISAATLLITLIGLLIVVPLNKWRMDRNVGFGLVTIWCMSTVINVVLELVS</sequence>
<evidence type="ECO:0000256" key="1">
    <source>
        <dbReference type="ARBA" id="ARBA00004141"/>
    </source>
</evidence>
<feature type="region of interest" description="Disordered" evidence="7">
    <location>
        <begin position="334"/>
        <end position="355"/>
    </location>
</feature>
<keyword evidence="5 8" id="KW-1133">Transmembrane helix</keyword>
<feature type="transmembrane region" description="Helical" evidence="8">
    <location>
        <begin position="243"/>
        <end position="267"/>
    </location>
</feature>
<feature type="transmembrane region" description="Helical" evidence="8">
    <location>
        <begin position="116"/>
        <end position="135"/>
    </location>
</feature>
<dbReference type="OMA" id="ARAHFHI"/>
<dbReference type="EMBL" id="DS995707">
    <property type="protein sequence ID" value="EEQ34532.1"/>
    <property type="molecule type" value="Genomic_DNA"/>
</dbReference>